<dbReference type="SUPFAM" id="SSF50729">
    <property type="entry name" value="PH domain-like"/>
    <property type="match status" value="1"/>
</dbReference>
<evidence type="ECO:0000259" key="2">
    <source>
        <dbReference type="PROSITE" id="PS50010"/>
    </source>
</evidence>
<feature type="compositionally biased region" description="Polar residues" evidence="1">
    <location>
        <begin position="240"/>
        <end position="292"/>
    </location>
</feature>
<name>A0AAD9L449_RIDPI</name>
<gene>
    <name evidence="3" type="ORF">NP493_340g03006</name>
</gene>
<reference evidence="3" key="1">
    <citation type="journal article" date="2023" name="Mol. Biol. Evol.">
        <title>Third-Generation Sequencing Reveals the Adaptive Role of the Epigenome in Three Deep-Sea Polychaetes.</title>
        <authorList>
            <person name="Perez M."/>
            <person name="Aroh O."/>
            <person name="Sun Y."/>
            <person name="Lan Y."/>
            <person name="Juniper S.K."/>
            <person name="Young C.R."/>
            <person name="Angers B."/>
            <person name="Qian P.Y."/>
        </authorList>
    </citation>
    <scope>NUCLEOTIDE SEQUENCE</scope>
    <source>
        <strain evidence="3">R07B-5</strain>
    </source>
</reference>
<dbReference type="Proteomes" id="UP001209878">
    <property type="component" value="Unassembled WGS sequence"/>
</dbReference>
<keyword evidence="4" id="KW-1185">Reference proteome</keyword>
<dbReference type="InterPro" id="IPR000219">
    <property type="entry name" value="DH_dom"/>
</dbReference>
<dbReference type="InterPro" id="IPR035899">
    <property type="entry name" value="DBL_dom_sf"/>
</dbReference>
<dbReference type="AlphaFoldDB" id="A0AAD9L449"/>
<comment type="caution">
    <text evidence="3">The sequence shown here is derived from an EMBL/GenBank/DDBJ whole genome shotgun (WGS) entry which is preliminary data.</text>
</comment>
<feature type="compositionally biased region" description="Polar residues" evidence="1">
    <location>
        <begin position="109"/>
        <end position="118"/>
    </location>
</feature>
<evidence type="ECO:0000256" key="1">
    <source>
        <dbReference type="SAM" id="MobiDB-lite"/>
    </source>
</evidence>
<dbReference type="EMBL" id="JAODUO010000339">
    <property type="protein sequence ID" value="KAK2182729.1"/>
    <property type="molecule type" value="Genomic_DNA"/>
</dbReference>
<feature type="region of interest" description="Disordered" evidence="1">
    <location>
        <begin position="1"/>
        <end position="300"/>
    </location>
</feature>
<dbReference type="PANTHER" id="PTHR12673:SF267">
    <property type="entry name" value="PROTEIN CBG10230"/>
    <property type="match status" value="1"/>
</dbReference>
<dbReference type="InterPro" id="IPR051092">
    <property type="entry name" value="FYVE_RhoGEF_PH"/>
</dbReference>
<feature type="compositionally biased region" description="Acidic residues" evidence="1">
    <location>
        <begin position="615"/>
        <end position="625"/>
    </location>
</feature>
<feature type="compositionally biased region" description="Polar residues" evidence="1">
    <location>
        <begin position="134"/>
        <end position="143"/>
    </location>
</feature>
<protein>
    <recommendedName>
        <fullName evidence="2">DH domain-containing protein</fullName>
    </recommendedName>
</protein>
<dbReference type="PANTHER" id="PTHR12673">
    <property type="entry name" value="FACIOGENITAL DYSPLASIA PROTEIN"/>
    <property type="match status" value="1"/>
</dbReference>
<sequence>MNDAHVNTKYQVSKPTVAQKPKVGVLPQGQKPTSVVTGNAAPSTPPDGATVSCDRPRSHDHGETTAKPHPRAKKRKSLQKQYPQGCDDEAHTTTDVVCSHPDQDEATVTARQTDQNANVVERVQSDISRDSQETEGISSNNRGSELVVEKEATVAQTQDSVGAAQCGKPKVRVKPQVPVKPKPAVWKSVGQTESEKTTEDRTCEGGTIETPSTTKSSQSDDDVKDSSVSCSAGPDLPEGSSVTHGETACSNLDASGDSSTTLGDTAASTGPTQNPSGDSSTTLRDTAVSSTRHSLRRSGSYEAAVVNEDSFYDDVVCPTQQATQRQDRADVGDPTTTHSDTVEEDNSQLNDTDNYYSELAECGGGSGQSEGVGSTVFESDTDDGVCDDSGGVYSYADMPLTESDAEAATKETEQETKDQKKQSSGLGVSFRAFFRGKLGGGKKEKVRKTSNSSFYREAESEAAMDSSVPTTTGSDSDDYDADHDYIYIDDLNESEVSSEDKAAVERTDVPPTMKPVASEHRECEKRKEDPQPERPLPRVPPKRHATTVKPHQPTVPVRRTQSDSVPVLPPRRKRNASRKAMLDMNVVIQRRREPSRLEEDNEYIIPEYDPGTDSPQDEELPEDEGYLVPQQGEGDCMVPGSIGREKRDSEDYVLPQDVGNPGSMGECDDGDYLVPISQDDNKELSGGEDKNNDSDYLVPMSVTDEKILSDTVSPCQLTVSPCHLSDSESDDDDYVRPESQDHGSDHSVDRNSQCLTGRHTSVSQEDVQDPLSSRVTSDVSTDVSSESGYYINDGRMSLSHNDLHRVVPSLLHPTVVSLKRRSFPGSDAYSNCSVPGAGYGGMYVPMDSGAEFPAALQYADSHGSGSSFSESHSDMSDYEPVGVSDSPVKEVKQRPVTHIVQEIASSENTFVGVLRLLNESFRSAVDRASQHHGRPVLPQSILDQILKYLPMLQDFNTELLKDIEERLANWEADPRIADIFVKKGPFLKLYTSYIREFEMMCNTLDDARRKYPEFDRVVTDFETSALCAGLALKHYMLKPIQRIPQYRLLLQEYKKSVPSEAVDYKDILISHPILYPVVSHPTLYPVVSHPTLYPVVSHPALYPVDNVGKLLEIQNSLISRCEIIKPGRCLLKEGILMKLSRKEMQPRRFILLNDALLYTTQVSGGYKLNNELPLSGMKDICGER</sequence>
<feature type="compositionally biased region" description="Basic and acidic residues" evidence="1">
    <location>
        <begin position="123"/>
        <end position="132"/>
    </location>
</feature>
<feature type="compositionally biased region" description="Basic residues" evidence="1">
    <location>
        <begin position="68"/>
        <end position="78"/>
    </location>
</feature>
<dbReference type="PROSITE" id="PS50010">
    <property type="entry name" value="DH_2"/>
    <property type="match status" value="1"/>
</dbReference>
<feature type="compositionally biased region" description="Basic and acidic residues" evidence="1">
    <location>
        <begin position="407"/>
        <end position="421"/>
    </location>
</feature>
<dbReference type="InterPro" id="IPR011993">
    <property type="entry name" value="PH-like_dom_sf"/>
</dbReference>
<evidence type="ECO:0000313" key="4">
    <source>
        <dbReference type="Proteomes" id="UP001209878"/>
    </source>
</evidence>
<feature type="compositionally biased region" description="Basic and acidic residues" evidence="1">
    <location>
        <begin position="193"/>
        <end position="203"/>
    </location>
</feature>
<feature type="compositionally biased region" description="Basic and acidic residues" evidence="1">
    <location>
        <begin position="54"/>
        <end position="66"/>
    </location>
</feature>
<feature type="compositionally biased region" description="Basic and acidic residues" evidence="1">
    <location>
        <begin position="679"/>
        <end position="693"/>
    </location>
</feature>
<feature type="region of interest" description="Disordered" evidence="1">
    <location>
        <begin position="317"/>
        <end position="425"/>
    </location>
</feature>
<feature type="compositionally biased region" description="Basic and acidic residues" evidence="1">
    <location>
        <begin position="517"/>
        <end position="536"/>
    </location>
</feature>
<feature type="region of interest" description="Disordered" evidence="1">
    <location>
        <begin position="863"/>
        <end position="886"/>
    </location>
</feature>
<dbReference type="CDD" id="cd00160">
    <property type="entry name" value="RhoGEF"/>
    <property type="match status" value="1"/>
</dbReference>
<feature type="compositionally biased region" description="Low complexity" evidence="1">
    <location>
        <begin position="174"/>
        <end position="189"/>
    </location>
</feature>
<feature type="domain" description="DH" evidence="2">
    <location>
        <begin position="895"/>
        <end position="1067"/>
    </location>
</feature>
<evidence type="ECO:0000313" key="3">
    <source>
        <dbReference type="EMBL" id="KAK2182729.1"/>
    </source>
</evidence>
<proteinExistence type="predicted"/>
<feature type="compositionally biased region" description="Polar residues" evidence="1">
    <location>
        <begin position="30"/>
        <end position="42"/>
    </location>
</feature>
<dbReference type="Gene3D" id="2.30.29.30">
    <property type="entry name" value="Pleckstrin-homology domain (PH domain)/Phosphotyrosine-binding domain (PTB)"/>
    <property type="match status" value="1"/>
</dbReference>
<feature type="compositionally biased region" description="Polar residues" evidence="1">
    <location>
        <begin position="750"/>
        <end position="765"/>
    </location>
</feature>
<dbReference type="Gene3D" id="1.20.900.10">
    <property type="entry name" value="Dbl homology (DH) domain"/>
    <property type="match status" value="1"/>
</dbReference>
<dbReference type="SMART" id="SM00325">
    <property type="entry name" value="RhoGEF"/>
    <property type="match status" value="1"/>
</dbReference>
<dbReference type="SUPFAM" id="SSF48065">
    <property type="entry name" value="DBL homology domain (DH-domain)"/>
    <property type="match status" value="1"/>
</dbReference>
<dbReference type="GO" id="GO:0005085">
    <property type="term" value="F:guanyl-nucleotide exchange factor activity"/>
    <property type="evidence" value="ECO:0007669"/>
    <property type="project" value="InterPro"/>
</dbReference>
<dbReference type="Pfam" id="PF00621">
    <property type="entry name" value="RhoGEF"/>
    <property type="match status" value="1"/>
</dbReference>
<accession>A0AAD9L449</accession>
<feature type="region of interest" description="Disordered" evidence="1">
    <location>
        <begin position="722"/>
        <end position="780"/>
    </location>
</feature>
<feature type="compositionally biased region" description="Basic and acidic residues" evidence="1">
    <location>
        <begin position="734"/>
        <end position="749"/>
    </location>
</feature>
<organism evidence="3 4">
    <name type="scientific">Ridgeia piscesae</name>
    <name type="common">Tubeworm</name>
    <dbReference type="NCBI Taxonomy" id="27915"/>
    <lineage>
        <taxon>Eukaryota</taxon>
        <taxon>Metazoa</taxon>
        <taxon>Spiralia</taxon>
        <taxon>Lophotrochozoa</taxon>
        <taxon>Annelida</taxon>
        <taxon>Polychaeta</taxon>
        <taxon>Sedentaria</taxon>
        <taxon>Canalipalpata</taxon>
        <taxon>Sabellida</taxon>
        <taxon>Siboglinidae</taxon>
        <taxon>Ridgeia</taxon>
    </lineage>
</organism>
<feature type="compositionally biased region" description="Basic and acidic residues" evidence="1">
    <location>
        <begin position="498"/>
        <end position="508"/>
    </location>
</feature>
<feature type="region of interest" description="Disordered" evidence="1">
    <location>
        <begin position="439"/>
        <end position="696"/>
    </location>
</feature>
<dbReference type="GO" id="GO:0005737">
    <property type="term" value="C:cytoplasm"/>
    <property type="evidence" value="ECO:0007669"/>
    <property type="project" value="TreeGrafter"/>
</dbReference>